<accession>A0A1V4IML4</accession>
<organism evidence="3 4">
    <name type="scientific">Clostridium chromiireducens</name>
    <dbReference type="NCBI Taxonomy" id="225345"/>
    <lineage>
        <taxon>Bacteria</taxon>
        <taxon>Bacillati</taxon>
        <taxon>Bacillota</taxon>
        <taxon>Clostridia</taxon>
        <taxon>Eubacteriales</taxon>
        <taxon>Clostridiaceae</taxon>
        <taxon>Clostridium</taxon>
    </lineage>
</organism>
<reference evidence="3 4" key="1">
    <citation type="submission" date="2017-03" db="EMBL/GenBank/DDBJ databases">
        <title>Genome sequence of Clostridium chromiireducens DSM 23318.</title>
        <authorList>
            <person name="Poehlein A."/>
            <person name="Daniel R."/>
        </authorList>
    </citation>
    <scope>NUCLEOTIDE SEQUENCE [LARGE SCALE GENOMIC DNA]</scope>
    <source>
        <strain evidence="3 4">DSM 23318</strain>
    </source>
</reference>
<gene>
    <name evidence="3" type="primary">ramA</name>
    <name evidence="3" type="ORF">CLCHR_26830</name>
</gene>
<evidence type="ECO:0000256" key="1">
    <source>
        <dbReference type="ARBA" id="ARBA00022801"/>
    </source>
</evidence>
<dbReference type="Proteomes" id="UP000191056">
    <property type="component" value="Unassembled WGS sequence"/>
</dbReference>
<dbReference type="CDD" id="cd07197">
    <property type="entry name" value="nitrilase"/>
    <property type="match status" value="1"/>
</dbReference>
<dbReference type="PANTHER" id="PTHR43674">
    <property type="entry name" value="NITRILASE C965.09-RELATED"/>
    <property type="match status" value="1"/>
</dbReference>
<dbReference type="PANTHER" id="PTHR43674:SF12">
    <property type="entry name" value="NITRILASE C965.09-RELATED"/>
    <property type="match status" value="1"/>
</dbReference>
<dbReference type="AlphaFoldDB" id="A0A1V4IML4"/>
<dbReference type="EMBL" id="MZGT01000034">
    <property type="protein sequence ID" value="OPJ61015.1"/>
    <property type="molecule type" value="Genomic_DNA"/>
</dbReference>
<keyword evidence="1 3" id="KW-0378">Hydrolase</keyword>
<dbReference type="PROSITE" id="PS50263">
    <property type="entry name" value="CN_HYDROLASE"/>
    <property type="match status" value="1"/>
</dbReference>
<dbReference type="EC" id="3.5.1.100" evidence="3"/>
<dbReference type="OrthoDB" id="9811121at2"/>
<dbReference type="InterPro" id="IPR050345">
    <property type="entry name" value="Aliph_Amidase/BUP"/>
</dbReference>
<dbReference type="SUPFAM" id="SSF56317">
    <property type="entry name" value="Carbon-nitrogen hydrolase"/>
    <property type="match status" value="1"/>
</dbReference>
<evidence type="ECO:0000259" key="2">
    <source>
        <dbReference type="PROSITE" id="PS50263"/>
    </source>
</evidence>
<dbReference type="InterPro" id="IPR036526">
    <property type="entry name" value="C-N_Hydrolase_sf"/>
</dbReference>
<keyword evidence="4" id="KW-1185">Reference proteome</keyword>
<sequence length="273" mass="31344">MKIKVSCVQMEPKLGDVKYNLEKMVSFITEVMEKDNETDLIVFPELITSGYECGSEFQNLAETVEDSQSIKVISELARKFNTNIVYGFPERDAVLTDILYNSSVCIDNKGNIAGVYRKVHLFDTEKTYFRAGCEFPIFNTSFGKVGVMICWDTAFPEVARTYCLKGAELLIVSTNWEKPYSDDWDLVTRSRAFDNCMYLVAANRVGYDKELGFFGHSKIIDPVGRPIRELNEEIEGIISAEIDLELPKKMKSDYYTMFKDRRPELYGEIVKNY</sequence>
<protein>
    <submittedName>
        <fullName evidence="3">(R)-stereoselective amidase</fullName>
        <ecNumber evidence="3">3.5.1.100</ecNumber>
    </submittedName>
</protein>
<dbReference type="InterPro" id="IPR003010">
    <property type="entry name" value="C-N_Hydrolase"/>
</dbReference>
<proteinExistence type="predicted"/>
<feature type="domain" description="CN hydrolase" evidence="2">
    <location>
        <begin position="3"/>
        <end position="244"/>
    </location>
</feature>
<dbReference type="STRING" id="225345.CLCHR_26830"/>
<dbReference type="GO" id="GO:0016811">
    <property type="term" value="F:hydrolase activity, acting on carbon-nitrogen (but not peptide) bonds, in linear amides"/>
    <property type="evidence" value="ECO:0007669"/>
    <property type="project" value="TreeGrafter"/>
</dbReference>
<evidence type="ECO:0000313" key="3">
    <source>
        <dbReference type="EMBL" id="OPJ61015.1"/>
    </source>
</evidence>
<dbReference type="Pfam" id="PF00795">
    <property type="entry name" value="CN_hydrolase"/>
    <property type="match status" value="1"/>
</dbReference>
<name>A0A1V4IML4_9CLOT</name>
<evidence type="ECO:0000313" key="4">
    <source>
        <dbReference type="Proteomes" id="UP000191056"/>
    </source>
</evidence>
<dbReference type="RefSeq" id="WP_079440323.1">
    <property type="nucleotide sequence ID" value="NZ_MZGT01000034.1"/>
</dbReference>
<comment type="caution">
    <text evidence="3">The sequence shown here is derived from an EMBL/GenBank/DDBJ whole genome shotgun (WGS) entry which is preliminary data.</text>
</comment>
<dbReference type="Gene3D" id="3.60.110.10">
    <property type="entry name" value="Carbon-nitrogen hydrolase"/>
    <property type="match status" value="1"/>
</dbReference>